<organism evidence="2">
    <name type="scientific">Baileyella intestinalis</name>
    <dbReference type="NCBI Taxonomy" id="2606709"/>
    <lineage>
        <taxon>Bacteria</taxon>
        <taxon>Bacillati</taxon>
        <taxon>Bacillota</taxon>
        <taxon>Clostridia</taxon>
        <taxon>Peptostreptococcales</taxon>
        <taxon>Anaerovoracaceae</taxon>
        <taxon>Baileyella</taxon>
    </lineage>
</organism>
<reference evidence="2" key="1">
    <citation type="submission" date="2019-09" db="EMBL/GenBank/DDBJ databases">
        <title>In-depth cultivation of the pig gut microbiome towards novel bacterial diversity and tailored functional studies.</title>
        <authorList>
            <person name="Wylensek D."/>
            <person name="Hitch T.C.A."/>
            <person name="Clavel T."/>
        </authorList>
    </citation>
    <scope>NUCLEOTIDE SEQUENCE</scope>
    <source>
        <strain evidence="2">RF-744-FAT-WT-3</strain>
    </source>
</reference>
<sequence>MIKDRFTESMANIMLRQMGAVEILNKPAYINKVKFKLSDGSNVTYIYEIKEGDDIYLNRVRPYSHFLGTFHDEEELVDAIRRDYAMFKVAVTSKNFEQYQRMAKGMEDMNSELEKMFMSRETSREDLDRIEKSIVDIYNDMRSLKKNSVVDMEELEKTLNID</sequence>
<dbReference type="RefSeq" id="WP_154572302.1">
    <property type="nucleotide sequence ID" value="NZ_VUNB01000003.1"/>
</dbReference>
<accession>A0A6A8MAG9</accession>
<keyword evidence="1" id="KW-0175">Coiled coil</keyword>
<protein>
    <submittedName>
        <fullName evidence="2">Uncharacterized protein</fullName>
    </submittedName>
</protein>
<dbReference type="EMBL" id="VUNB01000003">
    <property type="protein sequence ID" value="MST68834.1"/>
    <property type="molecule type" value="Genomic_DNA"/>
</dbReference>
<dbReference type="AlphaFoldDB" id="A0A6A8MAG9"/>
<feature type="coiled-coil region" evidence="1">
    <location>
        <begin position="96"/>
        <end position="147"/>
    </location>
</feature>
<gene>
    <name evidence="2" type="ORF">FYJ66_04410</name>
</gene>
<evidence type="ECO:0000256" key="1">
    <source>
        <dbReference type="SAM" id="Coils"/>
    </source>
</evidence>
<proteinExistence type="predicted"/>
<evidence type="ECO:0000313" key="2">
    <source>
        <dbReference type="EMBL" id="MST68834.1"/>
    </source>
</evidence>
<name>A0A6A8MAG9_9FIRM</name>
<comment type="caution">
    <text evidence="2">The sequence shown here is derived from an EMBL/GenBank/DDBJ whole genome shotgun (WGS) entry which is preliminary data.</text>
</comment>